<keyword evidence="3" id="KW-1185">Reference proteome</keyword>
<dbReference type="InParanoid" id="A0A671XP07"/>
<dbReference type="Proteomes" id="UP000472265">
    <property type="component" value="Chromosome 1"/>
</dbReference>
<name>A0A671XP07_SPAAU</name>
<sequence>TFSIDGISVQKLDTFLQTPEAALHVGHPVLKLDLLTFQFVIQVLQKHPDDLDQRQDQRAKSQGACVVSGQQEETQANCELLEGPVIRGESPRQSDLAQGCHKVGAPEEEEDVVELEQDEVLVVEGLPTIEGKQALCIRTLKEIP</sequence>
<accession>A0A671XP07</accession>
<reference evidence="2" key="3">
    <citation type="submission" date="2025-09" db="UniProtKB">
        <authorList>
            <consortium name="Ensembl"/>
        </authorList>
    </citation>
    <scope>IDENTIFICATION</scope>
</reference>
<proteinExistence type="predicted"/>
<dbReference type="AlphaFoldDB" id="A0A671XP07"/>
<dbReference type="OMA" id="SLTHNAN"/>
<feature type="region of interest" description="Disordered" evidence="1">
    <location>
        <begin position="89"/>
        <end position="111"/>
    </location>
</feature>
<evidence type="ECO:0000313" key="2">
    <source>
        <dbReference type="Ensembl" id="ENSSAUP00010052785.1"/>
    </source>
</evidence>
<organism evidence="2 3">
    <name type="scientific">Sparus aurata</name>
    <name type="common">Gilthead sea bream</name>
    <dbReference type="NCBI Taxonomy" id="8175"/>
    <lineage>
        <taxon>Eukaryota</taxon>
        <taxon>Metazoa</taxon>
        <taxon>Chordata</taxon>
        <taxon>Craniata</taxon>
        <taxon>Vertebrata</taxon>
        <taxon>Euteleostomi</taxon>
        <taxon>Actinopterygii</taxon>
        <taxon>Neopterygii</taxon>
        <taxon>Teleostei</taxon>
        <taxon>Neoteleostei</taxon>
        <taxon>Acanthomorphata</taxon>
        <taxon>Eupercaria</taxon>
        <taxon>Spariformes</taxon>
        <taxon>Sparidae</taxon>
        <taxon>Sparus</taxon>
    </lineage>
</organism>
<dbReference type="GeneTree" id="ENSGT00960000186758"/>
<dbReference type="Ensembl" id="ENSSAUT00010055498.1">
    <property type="protein sequence ID" value="ENSSAUP00010052785.1"/>
    <property type="gene ID" value="ENSSAUG00010021882.1"/>
</dbReference>
<protein>
    <submittedName>
        <fullName evidence="2">Uncharacterized protein</fullName>
    </submittedName>
</protein>
<evidence type="ECO:0000256" key="1">
    <source>
        <dbReference type="SAM" id="MobiDB-lite"/>
    </source>
</evidence>
<reference evidence="2" key="2">
    <citation type="submission" date="2025-08" db="UniProtKB">
        <authorList>
            <consortium name="Ensembl"/>
        </authorList>
    </citation>
    <scope>IDENTIFICATION</scope>
</reference>
<evidence type="ECO:0000313" key="3">
    <source>
        <dbReference type="Proteomes" id="UP000472265"/>
    </source>
</evidence>
<reference evidence="2" key="1">
    <citation type="submission" date="2021-04" db="EMBL/GenBank/DDBJ databases">
        <authorList>
            <consortium name="Wellcome Sanger Institute Data Sharing"/>
        </authorList>
    </citation>
    <scope>NUCLEOTIDE SEQUENCE [LARGE SCALE GENOMIC DNA]</scope>
</reference>